<dbReference type="Proteomes" id="UP000676246">
    <property type="component" value="Unassembled WGS sequence"/>
</dbReference>
<sequence length="218" mass="23408">MKLGQIVLLALSLVGCAVPPVQRPAILVPLAVPVGTETGVLALGPVVPKMQQADSIANVQYGWWCKEAPPRQLATDVLPFSRLNLVRSFTGVLEPLRYRLQKAPESVFTEEQPDYTLGASVLKVHSNVCFPFVGHPSLKVGDPTVAKGSVFVEVKWEVFSNTERRVVFSATTQGAFEAQETVAGGFDTLAINAFGASLRNLAADEGFRSALVRSSSGR</sequence>
<dbReference type="PROSITE" id="PS51257">
    <property type="entry name" value="PROKAR_LIPOPROTEIN"/>
    <property type="match status" value="1"/>
</dbReference>
<protein>
    <recommendedName>
        <fullName evidence="4">ABC-type transport auxiliary lipoprotein component domain-containing protein</fullName>
    </recommendedName>
</protein>
<name>A0A941BE25_9BURK</name>
<accession>A0A941BE25</accession>
<evidence type="ECO:0000313" key="3">
    <source>
        <dbReference type="Proteomes" id="UP000676246"/>
    </source>
</evidence>
<keyword evidence="1" id="KW-0732">Signal</keyword>
<keyword evidence="3" id="KW-1185">Reference proteome</keyword>
<dbReference type="AlphaFoldDB" id="A0A941BE25"/>
<dbReference type="RefSeq" id="WP_210851761.1">
    <property type="nucleotide sequence ID" value="NZ_JAGQDD010000001.1"/>
</dbReference>
<organism evidence="2 3">
    <name type="scientific">Ideonella alba</name>
    <dbReference type="NCBI Taxonomy" id="2824118"/>
    <lineage>
        <taxon>Bacteria</taxon>
        <taxon>Pseudomonadati</taxon>
        <taxon>Pseudomonadota</taxon>
        <taxon>Betaproteobacteria</taxon>
        <taxon>Burkholderiales</taxon>
        <taxon>Sphaerotilaceae</taxon>
        <taxon>Ideonella</taxon>
    </lineage>
</organism>
<feature type="signal peptide" evidence="1">
    <location>
        <begin position="1"/>
        <end position="17"/>
    </location>
</feature>
<proteinExistence type="predicted"/>
<comment type="caution">
    <text evidence="2">The sequence shown here is derived from an EMBL/GenBank/DDBJ whole genome shotgun (WGS) entry which is preliminary data.</text>
</comment>
<evidence type="ECO:0000256" key="1">
    <source>
        <dbReference type="SAM" id="SignalP"/>
    </source>
</evidence>
<evidence type="ECO:0000313" key="2">
    <source>
        <dbReference type="EMBL" id="MBQ0929522.1"/>
    </source>
</evidence>
<gene>
    <name evidence="2" type="ORF">KAK03_03420</name>
</gene>
<evidence type="ECO:0008006" key="4">
    <source>
        <dbReference type="Google" id="ProtNLM"/>
    </source>
</evidence>
<feature type="chain" id="PRO_5037107366" description="ABC-type transport auxiliary lipoprotein component domain-containing protein" evidence="1">
    <location>
        <begin position="18"/>
        <end position="218"/>
    </location>
</feature>
<reference evidence="2 3" key="1">
    <citation type="submission" date="2021-04" db="EMBL/GenBank/DDBJ databases">
        <title>The genome sequence of Ideonella sp. 3Y2.</title>
        <authorList>
            <person name="Liu Y."/>
        </authorList>
    </citation>
    <scope>NUCLEOTIDE SEQUENCE [LARGE SCALE GENOMIC DNA]</scope>
    <source>
        <strain evidence="2 3">3Y2</strain>
    </source>
</reference>
<dbReference type="EMBL" id="JAGQDD010000001">
    <property type="protein sequence ID" value="MBQ0929522.1"/>
    <property type="molecule type" value="Genomic_DNA"/>
</dbReference>